<evidence type="ECO:0000313" key="6">
    <source>
        <dbReference type="EMBL" id="KAJ8488688.1"/>
    </source>
</evidence>
<protein>
    <recommendedName>
        <fullName evidence="8">Mitochondrial division protein 1</fullName>
    </recommendedName>
</protein>
<dbReference type="PROSITE" id="PS50082">
    <property type="entry name" value="WD_REPEATS_2"/>
    <property type="match status" value="6"/>
</dbReference>
<proteinExistence type="predicted"/>
<keyword evidence="7" id="KW-1185">Reference proteome</keyword>
<dbReference type="InterPro" id="IPR036322">
    <property type="entry name" value="WD40_repeat_dom_sf"/>
</dbReference>
<evidence type="ECO:0000256" key="2">
    <source>
        <dbReference type="ARBA" id="ARBA00022737"/>
    </source>
</evidence>
<evidence type="ECO:0000256" key="5">
    <source>
        <dbReference type="SAM" id="MobiDB-lite"/>
    </source>
</evidence>
<dbReference type="EMBL" id="JAPEVG010000059">
    <property type="protein sequence ID" value="KAJ8488688.1"/>
    <property type="molecule type" value="Genomic_DNA"/>
</dbReference>
<gene>
    <name evidence="6" type="ORF">ONZ51_g3381</name>
</gene>
<dbReference type="Gene3D" id="2.130.10.10">
    <property type="entry name" value="YVTN repeat-like/Quinoprotein amine dehydrogenase"/>
    <property type="match status" value="3"/>
</dbReference>
<dbReference type="InterPro" id="IPR001680">
    <property type="entry name" value="WD40_rpt"/>
</dbReference>
<dbReference type="AlphaFoldDB" id="A0AAD7TXW7"/>
<dbReference type="Pfam" id="PF00400">
    <property type="entry name" value="WD40"/>
    <property type="match status" value="5"/>
</dbReference>
<keyword evidence="2" id="KW-0677">Repeat</keyword>
<dbReference type="SMART" id="SM00320">
    <property type="entry name" value="WD40"/>
    <property type="match status" value="7"/>
</dbReference>
<dbReference type="PANTHER" id="PTHR22847:SF637">
    <property type="entry name" value="WD REPEAT DOMAIN 5B"/>
    <property type="match status" value="1"/>
</dbReference>
<dbReference type="CDD" id="cd00200">
    <property type="entry name" value="WD40"/>
    <property type="match status" value="1"/>
</dbReference>
<feature type="region of interest" description="Disordered" evidence="5">
    <location>
        <begin position="91"/>
        <end position="124"/>
    </location>
</feature>
<evidence type="ECO:0000256" key="3">
    <source>
        <dbReference type="PROSITE-ProRule" id="PRU00221"/>
    </source>
</evidence>
<feature type="coiled-coil region" evidence="4">
    <location>
        <begin position="550"/>
        <end position="591"/>
    </location>
</feature>
<comment type="caution">
    <text evidence="6">The sequence shown here is derived from an EMBL/GenBank/DDBJ whole genome shotgun (WGS) entry which is preliminary data.</text>
</comment>
<dbReference type="InterPro" id="IPR019775">
    <property type="entry name" value="WD40_repeat_CS"/>
</dbReference>
<dbReference type="InterPro" id="IPR015943">
    <property type="entry name" value="WD40/YVTN_repeat-like_dom_sf"/>
</dbReference>
<dbReference type="InterPro" id="IPR020472">
    <property type="entry name" value="WD40_PAC1"/>
</dbReference>
<evidence type="ECO:0000256" key="1">
    <source>
        <dbReference type="ARBA" id="ARBA00022574"/>
    </source>
</evidence>
<feature type="compositionally biased region" description="Polar residues" evidence="5">
    <location>
        <begin position="283"/>
        <end position="297"/>
    </location>
</feature>
<dbReference type="Gene3D" id="6.10.280.220">
    <property type="match status" value="1"/>
</dbReference>
<feature type="compositionally biased region" description="Low complexity" evidence="5">
    <location>
        <begin position="149"/>
        <end position="160"/>
    </location>
</feature>
<feature type="region of interest" description="Disordered" evidence="5">
    <location>
        <begin position="732"/>
        <end position="764"/>
    </location>
</feature>
<name>A0AAD7TXW7_9APHY</name>
<dbReference type="Proteomes" id="UP001215151">
    <property type="component" value="Unassembled WGS sequence"/>
</dbReference>
<feature type="repeat" description="WD" evidence="3">
    <location>
        <begin position="774"/>
        <end position="813"/>
    </location>
</feature>
<feature type="repeat" description="WD" evidence="3">
    <location>
        <begin position="640"/>
        <end position="682"/>
    </location>
</feature>
<sequence>MYISFCYWPPVPIDTALSQPWAENVTTFADALRYKMPDLPEAKIPDMMPLEEHCWCDVSNGIFSPINLTRWEEASVNRLVETLERDIASEKEAERRRQCEMESGEDDESSTRCADETQALPPRKRRRRRFPILNLLELLGLAPTPPPKTASNISSNATASEEQDTTHRDTPLPSASSQQPHVQLPWFRREYDLRRFGFAMVLDFGWPTPTRNTPQNTFRMSMAASALGCLSGDDGARGAGAVGASDASRCEVDRTSLLSPHLLALSTPQPEYTVGLDVARTGPSSMAFSSKPSANSTSRDKREARTAAEPPAEGSRASGSSSKLDAVSKAILSPFTSRKHDSTKILTDLAPVIMTPRVFNAATVSGRPRASVGGATSSAVDFATLGRAPLRLGFGSRRVTSRDLQIVEATEELLEQEVPEPEGVAQNVSLLRGFKATIPSAEKSRIRRRQTRNVETPRLGLKQLGMSARGLLGDEEDHDGASVASEEDVVMVGRTDRNGRGRKVKAKRKGRQSLSAGKTFGTEELLRQTHEIERDKENLHVRRALINNEIDEITHKIEALDAIRAKLEQDLLKLQEEELELDDELEGVRERLELEESASQPSRSRSRTAHLPPSSRRRKGPVFLPSEHDELPPGVAFMSLESHTTPLTALDFSEPYGTLVSASQEDSQPRVWDLLTGEEIGRLRGHRGTVKCIQVEDQICLTGSEDCTVRVWDLRRVDEDEEWEAGEMLSLSDVAEEDESADGGVRQKANGIREGESSRPSSVAEREGACIRVLEGHTKAVTAMYFEDECLVTGASDKTMRQWDLNTGQCVMTMDILWAISHPPTSAPGSALPAHLFPGAAAAAGSFAVPTPPYADGTWEMYQDFVGAVQFWGYGLVSGSGDGAVRMWDMRTGQPHRTLLGHTGPVTCLQFDELHIVTGSLDKSIRIWDVRTGGIFETLKYDHAVTALQFDTRKIVAATGENGVKIYNRTSMQHSTLTTNGHTRPVERLRYMDRYMASGGRDSVVKIWAL</sequence>
<evidence type="ECO:0008006" key="8">
    <source>
        <dbReference type="Google" id="ProtNLM"/>
    </source>
</evidence>
<feature type="repeat" description="WD" evidence="3">
    <location>
        <begin position="683"/>
        <end position="722"/>
    </location>
</feature>
<dbReference type="PRINTS" id="PR00320">
    <property type="entry name" value="GPROTEINBRPT"/>
</dbReference>
<evidence type="ECO:0000256" key="4">
    <source>
        <dbReference type="SAM" id="Coils"/>
    </source>
</evidence>
<feature type="repeat" description="WD" evidence="3">
    <location>
        <begin position="979"/>
        <end position="1010"/>
    </location>
</feature>
<accession>A0AAD7TXW7</accession>
<keyword evidence="4" id="KW-0175">Coiled coil</keyword>
<evidence type="ECO:0000313" key="7">
    <source>
        <dbReference type="Proteomes" id="UP001215151"/>
    </source>
</evidence>
<feature type="repeat" description="WD" evidence="3">
    <location>
        <begin position="876"/>
        <end position="898"/>
    </location>
</feature>
<dbReference type="PROSITE" id="PS50294">
    <property type="entry name" value="WD_REPEATS_REGION"/>
    <property type="match status" value="4"/>
</dbReference>
<keyword evidence="1 3" id="KW-0853">WD repeat</keyword>
<feature type="region of interest" description="Disordered" evidence="5">
    <location>
        <begin position="592"/>
        <end position="628"/>
    </location>
</feature>
<dbReference type="SUPFAM" id="SSF50978">
    <property type="entry name" value="WD40 repeat-like"/>
    <property type="match status" value="1"/>
</dbReference>
<feature type="repeat" description="WD" evidence="3">
    <location>
        <begin position="899"/>
        <end position="938"/>
    </location>
</feature>
<reference evidence="6" key="1">
    <citation type="submission" date="2022-11" db="EMBL/GenBank/DDBJ databases">
        <title>Genome Sequence of Cubamyces cubensis.</title>
        <authorList>
            <person name="Buettner E."/>
        </authorList>
    </citation>
    <scope>NUCLEOTIDE SEQUENCE</scope>
    <source>
        <strain evidence="6">MPL-01</strain>
    </source>
</reference>
<dbReference type="PROSITE" id="PS00678">
    <property type="entry name" value="WD_REPEATS_1"/>
    <property type="match status" value="3"/>
</dbReference>
<feature type="region of interest" description="Disordered" evidence="5">
    <location>
        <begin position="283"/>
        <end position="323"/>
    </location>
</feature>
<feature type="compositionally biased region" description="Basic and acidic residues" evidence="5">
    <location>
        <begin position="91"/>
        <end position="100"/>
    </location>
</feature>
<dbReference type="GO" id="GO:1990234">
    <property type="term" value="C:transferase complex"/>
    <property type="evidence" value="ECO:0007669"/>
    <property type="project" value="UniProtKB-ARBA"/>
</dbReference>
<feature type="region of interest" description="Disordered" evidence="5">
    <location>
        <begin position="141"/>
        <end position="181"/>
    </location>
</feature>
<dbReference type="PANTHER" id="PTHR22847">
    <property type="entry name" value="WD40 REPEAT PROTEIN"/>
    <property type="match status" value="1"/>
</dbReference>
<organism evidence="6 7">
    <name type="scientific">Trametes cubensis</name>
    <dbReference type="NCBI Taxonomy" id="1111947"/>
    <lineage>
        <taxon>Eukaryota</taxon>
        <taxon>Fungi</taxon>
        <taxon>Dikarya</taxon>
        <taxon>Basidiomycota</taxon>
        <taxon>Agaricomycotina</taxon>
        <taxon>Agaricomycetes</taxon>
        <taxon>Polyporales</taxon>
        <taxon>Polyporaceae</taxon>
        <taxon>Trametes</taxon>
    </lineage>
</organism>